<keyword evidence="3 5" id="KW-1133">Transmembrane helix</keyword>
<dbReference type="Pfam" id="PF06271">
    <property type="entry name" value="RDD"/>
    <property type="match status" value="1"/>
</dbReference>
<protein>
    <submittedName>
        <fullName evidence="7">RDD family protein</fullName>
    </submittedName>
</protein>
<dbReference type="PANTHER" id="PTHR38480:SF1">
    <property type="entry name" value="SLR0254 PROTEIN"/>
    <property type="match status" value="1"/>
</dbReference>
<proteinExistence type="predicted"/>
<dbReference type="AlphaFoldDB" id="A0A9J7BNZ7"/>
<evidence type="ECO:0000256" key="2">
    <source>
        <dbReference type="ARBA" id="ARBA00022692"/>
    </source>
</evidence>
<evidence type="ECO:0000256" key="5">
    <source>
        <dbReference type="SAM" id="Phobius"/>
    </source>
</evidence>
<dbReference type="EMBL" id="CP093313">
    <property type="protein sequence ID" value="UWZ84343.1"/>
    <property type="molecule type" value="Genomic_DNA"/>
</dbReference>
<feature type="transmembrane region" description="Helical" evidence="5">
    <location>
        <begin position="37"/>
        <end position="60"/>
    </location>
</feature>
<keyword evidence="2 5" id="KW-0812">Transmembrane</keyword>
<evidence type="ECO:0000259" key="6">
    <source>
        <dbReference type="Pfam" id="PF06271"/>
    </source>
</evidence>
<evidence type="ECO:0000313" key="7">
    <source>
        <dbReference type="EMBL" id="UWZ84343.1"/>
    </source>
</evidence>
<dbReference type="InterPro" id="IPR010432">
    <property type="entry name" value="RDD"/>
</dbReference>
<dbReference type="KEGG" id="orp:MOP44_00060"/>
<gene>
    <name evidence="7" type="ORF">MOP44_00060</name>
</gene>
<keyword evidence="8" id="KW-1185">Reference proteome</keyword>
<evidence type="ECO:0000256" key="1">
    <source>
        <dbReference type="ARBA" id="ARBA00004141"/>
    </source>
</evidence>
<dbReference type="RefSeq" id="WP_260793847.1">
    <property type="nucleotide sequence ID" value="NZ_CP093313.1"/>
</dbReference>
<evidence type="ECO:0000256" key="4">
    <source>
        <dbReference type="ARBA" id="ARBA00023136"/>
    </source>
</evidence>
<sequence>MNPGSDQLSIDTPELVSIELPLAGIGSRFIAVLVDTVLWFVALIVVIFLISFVGPAIAAFNKLSYQWTVALVIFLLFLFNWGYFTLFEAFWNGRTPGKKIAKIRVIQKSGRPIGLFESMARNFIRYIDQIPSFYAVGVITMFITKQHQRLGDLAAGTLVVQDREQEAPLWGESGSRTFTAASFTPTQAPSEPHTRVVLPAGGISKLTSSDLEVLEGFFARRLDMPLEVRQKLADRICAALIAKSGLEIPEGVSVETFLEAAARDLRDLARMR</sequence>
<reference evidence="7" key="1">
    <citation type="submission" date="2021-04" db="EMBL/GenBank/DDBJ databases">
        <title>Phylogenetic analysis of Acidobacteriaceae.</title>
        <authorList>
            <person name="Qiu L."/>
            <person name="Zhang Q."/>
        </authorList>
    </citation>
    <scope>NUCLEOTIDE SEQUENCE</scope>
    <source>
        <strain evidence="7">DSM 25168</strain>
    </source>
</reference>
<comment type="subcellular location">
    <subcellularLocation>
        <location evidence="1">Membrane</location>
        <topology evidence="1">Multi-pass membrane protein</topology>
    </subcellularLocation>
</comment>
<dbReference type="Proteomes" id="UP001059380">
    <property type="component" value="Chromosome"/>
</dbReference>
<feature type="domain" description="RDD" evidence="6">
    <location>
        <begin position="22"/>
        <end position="156"/>
    </location>
</feature>
<organism evidence="7 8">
    <name type="scientific">Occallatibacter riparius</name>
    <dbReference type="NCBI Taxonomy" id="1002689"/>
    <lineage>
        <taxon>Bacteria</taxon>
        <taxon>Pseudomonadati</taxon>
        <taxon>Acidobacteriota</taxon>
        <taxon>Terriglobia</taxon>
        <taxon>Terriglobales</taxon>
        <taxon>Acidobacteriaceae</taxon>
        <taxon>Occallatibacter</taxon>
    </lineage>
</organism>
<name>A0A9J7BNZ7_9BACT</name>
<dbReference type="GO" id="GO:0016020">
    <property type="term" value="C:membrane"/>
    <property type="evidence" value="ECO:0007669"/>
    <property type="project" value="UniProtKB-SubCell"/>
</dbReference>
<accession>A0A9J7BNZ7</accession>
<feature type="transmembrane region" description="Helical" evidence="5">
    <location>
        <begin position="67"/>
        <end position="84"/>
    </location>
</feature>
<evidence type="ECO:0000313" key="8">
    <source>
        <dbReference type="Proteomes" id="UP001059380"/>
    </source>
</evidence>
<dbReference type="PANTHER" id="PTHR38480">
    <property type="entry name" value="SLR0254 PROTEIN"/>
    <property type="match status" value="1"/>
</dbReference>
<keyword evidence="4 5" id="KW-0472">Membrane</keyword>
<evidence type="ECO:0000256" key="3">
    <source>
        <dbReference type="ARBA" id="ARBA00022989"/>
    </source>
</evidence>